<dbReference type="Gene3D" id="3.40.50.920">
    <property type="match status" value="1"/>
</dbReference>
<dbReference type="eggNOG" id="COG3958">
    <property type="taxonomic scope" value="Bacteria"/>
</dbReference>
<reference evidence="2" key="1">
    <citation type="submission" date="2006-10" db="EMBL/GenBank/DDBJ databases">
        <title>Complete sequence of Solibacter usitatus Ellin6076.</title>
        <authorList>
            <consortium name="US DOE Joint Genome Institute"/>
            <person name="Copeland A."/>
            <person name="Lucas S."/>
            <person name="Lapidus A."/>
            <person name="Barry K."/>
            <person name="Detter J.C."/>
            <person name="Glavina del Rio T."/>
            <person name="Hammon N."/>
            <person name="Israni S."/>
            <person name="Dalin E."/>
            <person name="Tice H."/>
            <person name="Pitluck S."/>
            <person name="Thompson L.S."/>
            <person name="Brettin T."/>
            <person name="Bruce D."/>
            <person name="Han C."/>
            <person name="Tapia R."/>
            <person name="Gilna P."/>
            <person name="Schmutz J."/>
            <person name="Larimer F."/>
            <person name="Land M."/>
            <person name="Hauser L."/>
            <person name="Kyrpides N."/>
            <person name="Mikhailova N."/>
            <person name="Janssen P.H."/>
            <person name="Kuske C.R."/>
            <person name="Richardson P."/>
        </authorList>
    </citation>
    <scope>NUCLEOTIDE SEQUENCE</scope>
    <source>
        <strain evidence="2">Ellin6076</strain>
    </source>
</reference>
<sequence>MRKAFAEAVVKHVKTETSVFMTGDLGFMALEPVRDAFDERFINAGVAEQNMISVAAGLAKTGLEVWAYSIAPFCYARPFEQIRNDVCLHRLPVHLVGNGGGYGYGVMGSTHHAIEDYGVLLALQGMRAYVPASDADLDEIVPRMQQWDGPSYLRLGRDEMPSGLTLPAYQPWRRLTTGAGPLIAVAGPLAGSILKAVTDLEPALRPELWVVSELPLEAFPPPMEFAIRLDTSPAVWAVEEHVAQGGFGRMLSAWVLENGYRPKSFRHWRAEGYPSGTYGSQEFHRAESGISAPKIRQAILESSVFRGAGVAP</sequence>
<protein>
    <submittedName>
        <fullName evidence="2">Transketolase, central region</fullName>
    </submittedName>
</protein>
<evidence type="ECO:0000313" key="2">
    <source>
        <dbReference type="EMBL" id="ABJ81658.1"/>
    </source>
</evidence>
<proteinExistence type="predicted"/>
<evidence type="ECO:0000259" key="1">
    <source>
        <dbReference type="SMART" id="SM00861"/>
    </source>
</evidence>
<dbReference type="KEGG" id="sus:Acid_0657"/>
<feature type="domain" description="Transketolase-like pyrimidine-binding" evidence="1">
    <location>
        <begin position="1"/>
        <end position="162"/>
    </location>
</feature>
<name>Q02BA8_SOLUE</name>
<dbReference type="AlphaFoldDB" id="Q02BA8"/>
<gene>
    <name evidence="2" type="ordered locus">Acid_0657</name>
</gene>
<dbReference type="OrthoDB" id="9803371at2"/>
<dbReference type="PANTHER" id="PTHR43825">
    <property type="entry name" value="PYRUVATE DEHYDROGENASE E1 COMPONENT"/>
    <property type="match status" value="1"/>
</dbReference>
<dbReference type="Gene3D" id="3.40.50.970">
    <property type="match status" value="1"/>
</dbReference>
<dbReference type="InterPro" id="IPR029061">
    <property type="entry name" value="THDP-binding"/>
</dbReference>
<dbReference type="HOGENOM" id="CLU_009227_1_1_0"/>
<dbReference type="PANTHER" id="PTHR43825:SF5">
    <property type="entry name" value="HYPOTHETICAL TRANSKETOLASE FAMILY PROTEIN"/>
    <property type="match status" value="1"/>
</dbReference>
<dbReference type="EMBL" id="CP000473">
    <property type="protein sequence ID" value="ABJ81658.1"/>
    <property type="molecule type" value="Genomic_DNA"/>
</dbReference>
<dbReference type="InterPro" id="IPR009014">
    <property type="entry name" value="Transketo_C/PFOR_II"/>
</dbReference>
<organism evidence="2">
    <name type="scientific">Solibacter usitatus (strain Ellin6076)</name>
    <dbReference type="NCBI Taxonomy" id="234267"/>
    <lineage>
        <taxon>Bacteria</taxon>
        <taxon>Pseudomonadati</taxon>
        <taxon>Acidobacteriota</taxon>
        <taxon>Terriglobia</taxon>
        <taxon>Bryobacterales</taxon>
        <taxon>Solibacteraceae</taxon>
        <taxon>Candidatus Solibacter</taxon>
    </lineage>
</organism>
<dbReference type="InParanoid" id="Q02BA8"/>
<dbReference type="InterPro" id="IPR051157">
    <property type="entry name" value="PDH/Transketolase"/>
</dbReference>
<dbReference type="SUPFAM" id="SSF52922">
    <property type="entry name" value="TK C-terminal domain-like"/>
    <property type="match status" value="1"/>
</dbReference>
<dbReference type="STRING" id="234267.Acid_0657"/>
<dbReference type="CDD" id="cd07033">
    <property type="entry name" value="TPP_PYR_DXS_TK_like"/>
    <property type="match status" value="1"/>
</dbReference>
<dbReference type="Pfam" id="PF02779">
    <property type="entry name" value="Transket_pyr"/>
    <property type="match status" value="1"/>
</dbReference>
<dbReference type="SUPFAM" id="SSF52518">
    <property type="entry name" value="Thiamin diphosphate-binding fold (THDP-binding)"/>
    <property type="match status" value="1"/>
</dbReference>
<dbReference type="InterPro" id="IPR005475">
    <property type="entry name" value="Transketolase-like_Pyr-bd"/>
</dbReference>
<accession>Q02BA8</accession>
<dbReference type="SMART" id="SM00861">
    <property type="entry name" value="Transket_pyr"/>
    <property type="match status" value="1"/>
</dbReference>